<dbReference type="InterPro" id="IPR001356">
    <property type="entry name" value="HD"/>
</dbReference>
<dbReference type="CDD" id="cd00086">
    <property type="entry name" value="homeodomain"/>
    <property type="match status" value="1"/>
</dbReference>
<evidence type="ECO:0000313" key="12">
    <source>
        <dbReference type="Proteomes" id="UP001652660"/>
    </source>
</evidence>
<proteinExistence type="inferred from homology"/>
<reference evidence="12" key="1">
    <citation type="journal article" date="2025" name="Foods">
        <title>Unveiling the Microbial Signatures of Arabica Coffee Cherries: Insights into Ripeness Specific Diversity, Functional Traits, and Implications for Quality and Safety.</title>
        <authorList>
            <consortium name="RefSeq"/>
            <person name="Tenea G.N."/>
            <person name="Cifuentes V."/>
            <person name="Reyes P."/>
            <person name="Cevallos-Vallejos M."/>
        </authorList>
    </citation>
    <scope>NUCLEOTIDE SEQUENCE [LARGE SCALE GENOMIC DNA]</scope>
</reference>
<evidence type="ECO:0000313" key="13">
    <source>
        <dbReference type="RefSeq" id="XP_027081733.2"/>
    </source>
</evidence>
<gene>
    <name evidence="13" type="primary">LOC113704200</name>
</gene>
<dbReference type="SUPFAM" id="SSF46689">
    <property type="entry name" value="Homeodomain-like"/>
    <property type="match status" value="1"/>
</dbReference>
<evidence type="ECO:0000256" key="6">
    <source>
        <dbReference type="ARBA" id="ARBA00023242"/>
    </source>
</evidence>
<comment type="function">
    <text evidence="10">Transcription factor.</text>
</comment>
<dbReference type="InterPro" id="IPR045224">
    <property type="entry name" value="HDZip_class_I_plant"/>
</dbReference>
<evidence type="ECO:0000256" key="1">
    <source>
        <dbReference type="ARBA" id="ARBA00004123"/>
    </source>
</evidence>
<sequence>MLLPHPLAGLSRKEKMFQRGTAPPACPIPSSWTEHHIPADEVELELHGMPGSSATSKTISKRRFNDDQIRYLESMFEAESRPELRVKQQLANKLGLQPRQVAIWFQNKRARSKSKQIEQDYSVLKASYDDLASKFESLKKENESLHFEVQKLRQLTIRSGKEEYGREDIELEADQTTEFLLKASSSHEQRSTICDENFTRSTDYLVEATTSLYMAQLADGSLTSTEDGCSFEANDLIDNSSCNSQLWEL</sequence>
<evidence type="ECO:0000256" key="2">
    <source>
        <dbReference type="ARBA" id="ARBA00023015"/>
    </source>
</evidence>
<dbReference type="InterPro" id="IPR009057">
    <property type="entry name" value="Homeodomain-like_sf"/>
</dbReference>
<keyword evidence="4 8" id="KW-0371">Homeobox</keyword>
<dbReference type="GO" id="GO:0045893">
    <property type="term" value="P:positive regulation of DNA-templated transcription"/>
    <property type="evidence" value="ECO:0007669"/>
    <property type="project" value="TreeGrafter"/>
</dbReference>
<protein>
    <recommendedName>
        <fullName evidence="10">Homeobox-leucine zipper protein</fullName>
    </recommendedName>
    <alternativeName>
        <fullName evidence="10">HD-ZIP protein</fullName>
    </alternativeName>
    <alternativeName>
        <fullName evidence="10">Homeodomain transcription factor</fullName>
    </alternativeName>
</protein>
<organism evidence="12 13">
    <name type="scientific">Coffea arabica</name>
    <name type="common">Arabian coffee</name>
    <dbReference type="NCBI Taxonomy" id="13443"/>
    <lineage>
        <taxon>Eukaryota</taxon>
        <taxon>Viridiplantae</taxon>
        <taxon>Streptophyta</taxon>
        <taxon>Embryophyta</taxon>
        <taxon>Tracheophyta</taxon>
        <taxon>Spermatophyta</taxon>
        <taxon>Magnoliopsida</taxon>
        <taxon>eudicotyledons</taxon>
        <taxon>Gunneridae</taxon>
        <taxon>Pentapetalae</taxon>
        <taxon>asterids</taxon>
        <taxon>lamiids</taxon>
        <taxon>Gentianales</taxon>
        <taxon>Rubiaceae</taxon>
        <taxon>Ixoroideae</taxon>
        <taxon>Gardenieae complex</taxon>
        <taxon>Bertiereae - Coffeeae clade</taxon>
        <taxon>Coffeeae</taxon>
        <taxon>Coffea</taxon>
    </lineage>
</organism>
<keyword evidence="5 10" id="KW-0804">Transcription</keyword>
<reference evidence="13" key="2">
    <citation type="submission" date="2025-08" db="UniProtKB">
        <authorList>
            <consortium name="RefSeq"/>
        </authorList>
    </citation>
    <scope>IDENTIFICATION</scope>
    <source>
        <tissue evidence="13">Leaves</tissue>
    </source>
</reference>
<dbReference type="Proteomes" id="UP001652660">
    <property type="component" value="Chromosome 8c"/>
</dbReference>
<dbReference type="InterPro" id="IPR000047">
    <property type="entry name" value="HTH_motif"/>
</dbReference>
<dbReference type="GO" id="GO:0000981">
    <property type="term" value="F:DNA-binding transcription factor activity, RNA polymerase II-specific"/>
    <property type="evidence" value="ECO:0007669"/>
    <property type="project" value="UniProtKB-UniRule"/>
</dbReference>
<keyword evidence="12" id="KW-1185">Reference proteome</keyword>
<dbReference type="GO" id="GO:0043565">
    <property type="term" value="F:sequence-specific DNA binding"/>
    <property type="evidence" value="ECO:0007669"/>
    <property type="project" value="InterPro"/>
</dbReference>
<evidence type="ECO:0000259" key="11">
    <source>
        <dbReference type="PROSITE" id="PS50071"/>
    </source>
</evidence>
<dbReference type="Pfam" id="PF02183">
    <property type="entry name" value="HALZ"/>
    <property type="match status" value="1"/>
</dbReference>
<dbReference type="Gene3D" id="1.10.10.60">
    <property type="entry name" value="Homeodomain-like"/>
    <property type="match status" value="1"/>
</dbReference>
<dbReference type="RefSeq" id="XP_027081733.2">
    <property type="nucleotide sequence ID" value="XM_027225932.2"/>
</dbReference>
<dbReference type="PANTHER" id="PTHR24326:SF122">
    <property type="entry name" value="HOMEOBOX-LEUCINE ZIPPER PROTEIN HOX6"/>
    <property type="match status" value="1"/>
</dbReference>
<dbReference type="Pfam" id="PF00046">
    <property type="entry name" value="Homeodomain"/>
    <property type="match status" value="1"/>
</dbReference>
<name>A0A6P6TTI1_COFAR</name>
<evidence type="ECO:0000256" key="10">
    <source>
        <dbReference type="RuleBase" id="RU369038"/>
    </source>
</evidence>
<keyword evidence="3 8" id="KW-0238">DNA-binding</keyword>
<keyword evidence="6 8" id="KW-0539">Nucleus</keyword>
<evidence type="ECO:0000256" key="8">
    <source>
        <dbReference type="PROSITE-ProRule" id="PRU00108"/>
    </source>
</evidence>
<keyword evidence="2 10" id="KW-0805">Transcription regulation</keyword>
<accession>A0A6P6TTI1</accession>
<dbReference type="OrthoDB" id="6159439at2759"/>
<comment type="similarity">
    <text evidence="7 10">Belongs to the HD-ZIP homeobox family. Class I subfamily.</text>
</comment>
<feature type="domain" description="Homeobox" evidence="11">
    <location>
        <begin position="55"/>
        <end position="115"/>
    </location>
</feature>
<feature type="DNA-binding region" description="Homeobox" evidence="8">
    <location>
        <begin position="57"/>
        <end position="116"/>
    </location>
</feature>
<comment type="subcellular location">
    <subcellularLocation>
        <location evidence="1 8 9">Nucleus</location>
    </subcellularLocation>
</comment>
<evidence type="ECO:0000256" key="4">
    <source>
        <dbReference type="ARBA" id="ARBA00023155"/>
    </source>
</evidence>
<evidence type="ECO:0000256" key="7">
    <source>
        <dbReference type="ARBA" id="ARBA00025748"/>
    </source>
</evidence>
<dbReference type="PANTHER" id="PTHR24326">
    <property type="entry name" value="HOMEOBOX-LEUCINE ZIPPER PROTEIN"/>
    <property type="match status" value="1"/>
</dbReference>
<evidence type="ECO:0000256" key="9">
    <source>
        <dbReference type="RuleBase" id="RU000682"/>
    </source>
</evidence>
<dbReference type="PROSITE" id="PS00027">
    <property type="entry name" value="HOMEOBOX_1"/>
    <property type="match status" value="1"/>
</dbReference>
<dbReference type="InterPro" id="IPR017970">
    <property type="entry name" value="Homeobox_CS"/>
</dbReference>
<dbReference type="PRINTS" id="PR00031">
    <property type="entry name" value="HTHREPRESSR"/>
</dbReference>
<dbReference type="SMART" id="SM00389">
    <property type="entry name" value="HOX"/>
    <property type="match status" value="1"/>
</dbReference>
<dbReference type="InterPro" id="IPR003106">
    <property type="entry name" value="Leu_zip_homeo"/>
</dbReference>
<evidence type="ECO:0000256" key="3">
    <source>
        <dbReference type="ARBA" id="ARBA00023125"/>
    </source>
</evidence>
<evidence type="ECO:0000256" key="5">
    <source>
        <dbReference type="ARBA" id="ARBA00023163"/>
    </source>
</evidence>
<dbReference type="GeneID" id="113704200"/>
<dbReference type="AlphaFoldDB" id="A0A6P6TTI1"/>
<dbReference type="GO" id="GO:0005634">
    <property type="term" value="C:nucleus"/>
    <property type="evidence" value="ECO:0007669"/>
    <property type="project" value="UniProtKB-SubCell"/>
</dbReference>
<dbReference type="PROSITE" id="PS50071">
    <property type="entry name" value="HOMEOBOX_2"/>
    <property type="match status" value="1"/>
</dbReference>